<dbReference type="SUPFAM" id="SSF54928">
    <property type="entry name" value="RNA-binding domain, RBD"/>
    <property type="match status" value="1"/>
</dbReference>
<organism evidence="3 4">
    <name type="scientific">Marasmius tenuissimus</name>
    <dbReference type="NCBI Taxonomy" id="585030"/>
    <lineage>
        <taxon>Eukaryota</taxon>
        <taxon>Fungi</taxon>
        <taxon>Dikarya</taxon>
        <taxon>Basidiomycota</taxon>
        <taxon>Agaricomycotina</taxon>
        <taxon>Agaricomycetes</taxon>
        <taxon>Agaricomycetidae</taxon>
        <taxon>Agaricales</taxon>
        <taxon>Marasmiineae</taxon>
        <taxon>Marasmiaceae</taxon>
        <taxon>Marasmius</taxon>
    </lineage>
</organism>
<feature type="compositionally biased region" description="Basic and acidic residues" evidence="2">
    <location>
        <begin position="345"/>
        <end position="355"/>
    </location>
</feature>
<dbReference type="InterPro" id="IPR035979">
    <property type="entry name" value="RBD_domain_sf"/>
</dbReference>
<feature type="compositionally biased region" description="Acidic residues" evidence="2">
    <location>
        <begin position="232"/>
        <end position="242"/>
    </location>
</feature>
<feature type="region of interest" description="Disordered" evidence="2">
    <location>
        <begin position="95"/>
        <end position="115"/>
    </location>
</feature>
<accession>A0ABR2ZUB3</accession>
<feature type="region of interest" description="Disordered" evidence="2">
    <location>
        <begin position="219"/>
        <end position="255"/>
    </location>
</feature>
<gene>
    <name evidence="3" type="ORF">AAF712_008394</name>
</gene>
<evidence type="ECO:0000313" key="4">
    <source>
        <dbReference type="Proteomes" id="UP001437256"/>
    </source>
</evidence>
<feature type="compositionally biased region" description="Polar residues" evidence="2">
    <location>
        <begin position="273"/>
        <end position="292"/>
    </location>
</feature>
<reference evidence="3 4" key="1">
    <citation type="submission" date="2024-05" db="EMBL/GenBank/DDBJ databases">
        <title>A draft genome resource for the thread blight pathogen Marasmius tenuissimus strain MS-2.</title>
        <authorList>
            <person name="Yulfo-Soto G.E."/>
            <person name="Baruah I.K."/>
            <person name="Amoako-Attah I."/>
            <person name="Bukari Y."/>
            <person name="Meinhardt L.W."/>
            <person name="Bailey B.A."/>
            <person name="Cohen S.P."/>
        </authorList>
    </citation>
    <scope>NUCLEOTIDE SEQUENCE [LARGE SCALE GENOMIC DNA]</scope>
    <source>
        <strain evidence="3 4">MS-2</strain>
    </source>
</reference>
<dbReference type="PANTHER" id="PTHR48029:SF1">
    <property type="entry name" value="NUCLEOLAR PROTEIN 8"/>
    <property type="match status" value="1"/>
</dbReference>
<dbReference type="InterPro" id="IPR012677">
    <property type="entry name" value="Nucleotide-bd_a/b_plait_sf"/>
</dbReference>
<dbReference type="PANTHER" id="PTHR48029">
    <property type="entry name" value="NUCLEOLAR PROTEIN 8"/>
    <property type="match status" value="1"/>
</dbReference>
<sequence>MSETVTKRLHISGLTPALTPTDLSTRLSTFGTVKSLDGFGLVDGVGQLRKFGYATIEATPVALKRCFTSLSGTTWKGAKLRIGEAKPDFRERLADERAKGNDEPPRKRQRTHYSKYHGVYGSDMSLVTRENAEKRPGWKVMPSGRIVRSMRMRPGKPLPPPSEDTKKKSTAVAPMKEKKRIKLPDSRARIRSIDVTKWNGEYLRGSLLDGQITATTIPPRTVSSTKMTETVISEDEDEEMQDETSALPHAQPAADILPPTKRIRFEESHASPLHTQQDLPQSRTVPSDPASTDFAQERAQNLSLLSALLGDAEWDGRESDSDIDESRIIEGYTGGEEDYEVVPAEQHKPSGRSEEMEVDEPPPVQTREPTSRVAPSAPTAKSVSLKDLFAPREEEGGFSLLNHLDLELDDELDAAPFTIATDDSLNNTAPSHSVNQTLPVTVPALKSKAATHQRISLDPKMPLFFVRPEALSATKASDGSSPFYQLQTEEQIRQRWEDNKVELTRGWKKRWREAVKVKRRRGGKDAGDGDA</sequence>
<dbReference type="EMBL" id="JBBXMP010000058">
    <property type="protein sequence ID" value="KAL0064696.1"/>
    <property type="molecule type" value="Genomic_DNA"/>
</dbReference>
<protein>
    <recommendedName>
        <fullName evidence="5">RRM domain-containing protein</fullName>
    </recommendedName>
</protein>
<evidence type="ECO:0000256" key="1">
    <source>
        <dbReference type="ARBA" id="ARBA00022884"/>
    </source>
</evidence>
<feature type="compositionally biased region" description="Basic and acidic residues" evidence="2">
    <location>
        <begin position="95"/>
        <end position="106"/>
    </location>
</feature>
<dbReference type="Proteomes" id="UP001437256">
    <property type="component" value="Unassembled WGS sequence"/>
</dbReference>
<feature type="region of interest" description="Disordered" evidence="2">
    <location>
        <begin position="269"/>
        <end position="292"/>
    </location>
</feature>
<evidence type="ECO:0000256" key="2">
    <source>
        <dbReference type="SAM" id="MobiDB-lite"/>
    </source>
</evidence>
<proteinExistence type="predicted"/>
<keyword evidence="4" id="KW-1185">Reference proteome</keyword>
<feature type="compositionally biased region" description="Polar residues" evidence="2">
    <location>
        <begin position="219"/>
        <end position="231"/>
    </location>
</feature>
<keyword evidence="1" id="KW-0694">RNA-binding</keyword>
<name>A0ABR2ZUB3_9AGAR</name>
<feature type="region of interest" description="Disordered" evidence="2">
    <location>
        <begin position="150"/>
        <end position="172"/>
    </location>
</feature>
<comment type="caution">
    <text evidence="3">The sequence shown here is derived from an EMBL/GenBank/DDBJ whole genome shotgun (WGS) entry which is preliminary data.</text>
</comment>
<feature type="region of interest" description="Disordered" evidence="2">
    <location>
        <begin position="344"/>
        <end position="381"/>
    </location>
</feature>
<evidence type="ECO:0008006" key="5">
    <source>
        <dbReference type="Google" id="ProtNLM"/>
    </source>
</evidence>
<dbReference type="Gene3D" id="3.30.70.330">
    <property type="match status" value="1"/>
</dbReference>
<evidence type="ECO:0000313" key="3">
    <source>
        <dbReference type="EMBL" id="KAL0064696.1"/>
    </source>
</evidence>